<dbReference type="Gene3D" id="1.20.1510.10">
    <property type="entry name" value="Cation efflux protein transmembrane domain"/>
    <property type="match status" value="1"/>
</dbReference>
<evidence type="ECO:0000256" key="6">
    <source>
        <dbReference type="SAM" id="Phobius"/>
    </source>
</evidence>
<keyword evidence="3" id="KW-0864">Zinc transport</keyword>
<dbReference type="SUPFAM" id="SSF161111">
    <property type="entry name" value="Cation efflux protein transmembrane domain-like"/>
    <property type="match status" value="1"/>
</dbReference>
<keyword evidence="5 6" id="KW-0472">Membrane</keyword>
<comment type="caution">
    <text evidence="8">The sequence shown here is derived from an EMBL/GenBank/DDBJ whole genome shotgun (WGS) entry which is preliminary data.</text>
</comment>
<keyword evidence="3" id="KW-0862">Zinc</keyword>
<dbReference type="EMBL" id="SNYM01000022">
    <property type="protein sequence ID" value="TDQ44986.1"/>
    <property type="molecule type" value="Genomic_DNA"/>
</dbReference>
<sequence length="221" mass="23841">MVASQRNEENEMAGCCDHDLCETKVLESKQRRMLWLVLILNAGMFLLEFIAGWLVGSTALMADSLDMFADAAVYGVSLYAIGRSLRMKARAALLNGGLQCLLGTLILAEVIRRSLLGTVPEPLAMSVLSVLALVVNTICFVLLSRFRGDDINLRATWVCSRNDMLANIGVLAAAGLVGWTGSAWPDRVLGVGIALIILHAAIKILREAAPLARSGHLTLPR</sequence>
<dbReference type="AlphaFoldDB" id="A0A4R6UG68"/>
<dbReference type="InterPro" id="IPR002524">
    <property type="entry name" value="Cation_efflux"/>
</dbReference>
<name>A0A4R6UG68_9GAMM</name>
<keyword evidence="9" id="KW-1185">Reference proteome</keyword>
<dbReference type="PANTHER" id="PTHR11562">
    <property type="entry name" value="CATION EFFLUX PROTEIN/ ZINC TRANSPORTER"/>
    <property type="match status" value="1"/>
</dbReference>
<comment type="subcellular location">
    <subcellularLocation>
        <location evidence="1">Membrane</location>
        <topology evidence="1">Multi-pass membrane protein</topology>
    </subcellularLocation>
</comment>
<feature type="transmembrane region" description="Helical" evidence="6">
    <location>
        <begin position="188"/>
        <end position="205"/>
    </location>
</feature>
<feature type="transmembrane region" description="Helical" evidence="6">
    <location>
        <begin position="92"/>
        <end position="111"/>
    </location>
</feature>
<feature type="transmembrane region" description="Helical" evidence="6">
    <location>
        <begin position="123"/>
        <end position="143"/>
    </location>
</feature>
<gene>
    <name evidence="8" type="ORF">EV696_12242</name>
</gene>
<evidence type="ECO:0000313" key="8">
    <source>
        <dbReference type="EMBL" id="TDQ44986.1"/>
    </source>
</evidence>
<organism evidence="8 9">
    <name type="scientific">Permianibacter aggregans</name>
    <dbReference type="NCBI Taxonomy" id="1510150"/>
    <lineage>
        <taxon>Bacteria</taxon>
        <taxon>Pseudomonadati</taxon>
        <taxon>Pseudomonadota</taxon>
        <taxon>Gammaproteobacteria</taxon>
        <taxon>Pseudomonadales</taxon>
        <taxon>Pseudomonadaceae</taxon>
        <taxon>Permianibacter</taxon>
    </lineage>
</organism>
<keyword evidence="3" id="KW-0406">Ion transport</keyword>
<dbReference type="NCBIfam" id="TIGR01297">
    <property type="entry name" value="CDF"/>
    <property type="match status" value="1"/>
</dbReference>
<evidence type="ECO:0000256" key="2">
    <source>
        <dbReference type="ARBA" id="ARBA00022692"/>
    </source>
</evidence>
<protein>
    <submittedName>
        <fullName evidence="8">Cation diffusion facilitator family transporter</fullName>
    </submittedName>
</protein>
<evidence type="ECO:0000259" key="7">
    <source>
        <dbReference type="Pfam" id="PF01545"/>
    </source>
</evidence>
<feature type="transmembrane region" description="Helical" evidence="6">
    <location>
        <begin position="67"/>
        <end position="85"/>
    </location>
</feature>
<proteinExistence type="predicted"/>
<evidence type="ECO:0000256" key="4">
    <source>
        <dbReference type="ARBA" id="ARBA00022989"/>
    </source>
</evidence>
<dbReference type="PANTHER" id="PTHR11562:SF17">
    <property type="entry name" value="RE54080P-RELATED"/>
    <property type="match status" value="1"/>
</dbReference>
<dbReference type="RefSeq" id="WP_198325192.1">
    <property type="nucleotide sequence ID" value="NZ_CP037953.1"/>
</dbReference>
<feature type="transmembrane region" description="Helical" evidence="6">
    <location>
        <begin position="33"/>
        <end position="55"/>
    </location>
</feature>
<dbReference type="InterPro" id="IPR027469">
    <property type="entry name" value="Cation_efflux_TMD_sf"/>
</dbReference>
<reference evidence="8 9" key="1">
    <citation type="submission" date="2019-03" db="EMBL/GenBank/DDBJ databases">
        <title>Genomic Encyclopedia of Type Strains, Phase IV (KMG-IV): sequencing the most valuable type-strain genomes for metagenomic binning, comparative biology and taxonomic classification.</title>
        <authorList>
            <person name="Goeker M."/>
        </authorList>
    </citation>
    <scope>NUCLEOTIDE SEQUENCE [LARGE SCALE GENOMIC DNA]</scope>
    <source>
        <strain evidence="8 9">DSM 103792</strain>
    </source>
</reference>
<evidence type="ECO:0000256" key="3">
    <source>
        <dbReference type="ARBA" id="ARBA00022906"/>
    </source>
</evidence>
<feature type="domain" description="Cation efflux protein transmembrane" evidence="7">
    <location>
        <begin position="34"/>
        <end position="209"/>
    </location>
</feature>
<evidence type="ECO:0000313" key="9">
    <source>
        <dbReference type="Proteomes" id="UP000295375"/>
    </source>
</evidence>
<evidence type="ECO:0000256" key="5">
    <source>
        <dbReference type="ARBA" id="ARBA00023136"/>
    </source>
</evidence>
<dbReference type="Proteomes" id="UP000295375">
    <property type="component" value="Unassembled WGS sequence"/>
</dbReference>
<dbReference type="InterPro" id="IPR050681">
    <property type="entry name" value="CDF/SLC30A"/>
</dbReference>
<dbReference type="Pfam" id="PF01545">
    <property type="entry name" value="Cation_efflux"/>
    <property type="match status" value="1"/>
</dbReference>
<feature type="transmembrane region" description="Helical" evidence="6">
    <location>
        <begin position="164"/>
        <end position="182"/>
    </location>
</feature>
<dbReference type="InterPro" id="IPR058533">
    <property type="entry name" value="Cation_efflux_TM"/>
</dbReference>
<dbReference type="GO" id="GO:0005385">
    <property type="term" value="F:zinc ion transmembrane transporter activity"/>
    <property type="evidence" value="ECO:0007669"/>
    <property type="project" value="TreeGrafter"/>
</dbReference>
<evidence type="ECO:0000256" key="1">
    <source>
        <dbReference type="ARBA" id="ARBA00004141"/>
    </source>
</evidence>
<dbReference type="GO" id="GO:0005886">
    <property type="term" value="C:plasma membrane"/>
    <property type="evidence" value="ECO:0007669"/>
    <property type="project" value="TreeGrafter"/>
</dbReference>
<keyword evidence="3" id="KW-0813">Transport</keyword>
<keyword evidence="2 6" id="KW-0812">Transmembrane</keyword>
<keyword evidence="4 6" id="KW-1133">Transmembrane helix</keyword>
<accession>A0A4R6UG68</accession>